<evidence type="ECO:0000256" key="2">
    <source>
        <dbReference type="ARBA" id="ARBA00022695"/>
    </source>
</evidence>
<dbReference type="AlphaFoldDB" id="E2S6M0"/>
<dbReference type="Proteomes" id="UP000003020">
    <property type="component" value="Unassembled WGS sequence"/>
</dbReference>
<dbReference type="HOGENOM" id="CLU_2664900_0_0_11"/>
<keyword evidence="2" id="KW-0548">Nucleotidyltransferase</keyword>
<evidence type="ECO:0000256" key="1">
    <source>
        <dbReference type="ARBA" id="ARBA00022679"/>
    </source>
</evidence>
<dbReference type="PANTHER" id="PTHR43197:SF1">
    <property type="entry name" value="UTP--GLUCOSE-1-PHOSPHATE URIDYLYLTRANSFERASE"/>
    <property type="match status" value="1"/>
</dbReference>
<sequence length="75" mass="8083">MVATGRYLLDRAIFGALRRITSGKGGELQLTDAIVLLISEGRPVHVVVHDGIRHDLGNPAGFIPASVEFGLRHPK</sequence>
<accession>E2S6M0</accession>
<dbReference type="Gene3D" id="3.90.550.10">
    <property type="entry name" value="Spore Coat Polysaccharide Biosynthesis Protein SpsA, Chain A"/>
    <property type="match status" value="1"/>
</dbReference>
<dbReference type="InterPro" id="IPR005771">
    <property type="entry name" value="GalU_uridylyltTrfase_bac/arc"/>
</dbReference>
<keyword evidence="1" id="KW-0808">Transferase</keyword>
<proteinExistence type="predicted"/>
<dbReference type="eggNOG" id="COG1210">
    <property type="taxonomic scope" value="Bacteria"/>
</dbReference>
<name>E2S6M0_9CORY</name>
<organism evidence="3 4">
    <name type="scientific">Corynebacterium pseudogenitalium ATCC 33035</name>
    <dbReference type="NCBI Taxonomy" id="525264"/>
    <lineage>
        <taxon>Bacteria</taxon>
        <taxon>Bacillati</taxon>
        <taxon>Actinomycetota</taxon>
        <taxon>Actinomycetes</taxon>
        <taxon>Mycobacteriales</taxon>
        <taxon>Corynebacteriaceae</taxon>
        <taxon>Corynebacterium</taxon>
    </lineage>
</organism>
<dbReference type="InterPro" id="IPR029044">
    <property type="entry name" value="Nucleotide-diphossugar_trans"/>
</dbReference>
<dbReference type="GO" id="GO:0003983">
    <property type="term" value="F:UTP:glucose-1-phosphate uridylyltransferase activity"/>
    <property type="evidence" value="ECO:0007669"/>
    <property type="project" value="InterPro"/>
</dbReference>
<keyword evidence="4" id="KW-1185">Reference proteome</keyword>
<evidence type="ECO:0000313" key="3">
    <source>
        <dbReference type="EMBL" id="EFQ79662.1"/>
    </source>
</evidence>
<evidence type="ECO:0000313" key="4">
    <source>
        <dbReference type="Proteomes" id="UP000003020"/>
    </source>
</evidence>
<dbReference type="SUPFAM" id="SSF53448">
    <property type="entry name" value="Nucleotide-diphospho-sugar transferases"/>
    <property type="match status" value="1"/>
</dbReference>
<protein>
    <recommendedName>
        <fullName evidence="5">UTP--glucose-1-phosphate uridylyltransferase</fullName>
    </recommendedName>
</protein>
<dbReference type="EMBL" id="ABYQ02000014">
    <property type="protein sequence ID" value="EFQ79662.1"/>
    <property type="molecule type" value="Genomic_DNA"/>
</dbReference>
<gene>
    <name evidence="3" type="ORF">HMPREF0305_12172</name>
</gene>
<reference evidence="3 4" key="1">
    <citation type="submission" date="2010-08" db="EMBL/GenBank/DDBJ databases">
        <authorList>
            <person name="Muzny D."/>
            <person name="Qin X."/>
            <person name="Buhay C."/>
            <person name="Dugan-Rocha S."/>
            <person name="Ding Y."/>
            <person name="Chen G."/>
            <person name="Hawes A."/>
            <person name="Holder M."/>
            <person name="Jhangiani S."/>
            <person name="Johnson A."/>
            <person name="Khan Z."/>
            <person name="Li Z."/>
            <person name="Liu W."/>
            <person name="Liu X."/>
            <person name="Perez L."/>
            <person name="Shen H."/>
            <person name="Wang Q."/>
            <person name="Watt J."/>
            <person name="Xi L."/>
            <person name="Xin Y."/>
            <person name="Zhou J."/>
            <person name="Deng J."/>
            <person name="Jiang H."/>
            <person name="Liu Y."/>
            <person name="Qu J."/>
            <person name="Song X.-Z."/>
            <person name="Zhang L."/>
            <person name="Villasana D."/>
            <person name="Johnson A."/>
            <person name="Liu J."/>
            <person name="Liyanage D."/>
            <person name="Lorensuhewa L."/>
            <person name="Robinson T."/>
            <person name="Song A."/>
            <person name="Song B.-B."/>
            <person name="Dinh H."/>
            <person name="Thornton R."/>
            <person name="Coyle M."/>
            <person name="Francisco L."/>
            <person name="Jackson L."/>
            <person name="Javaid M."/>
            <person name="Korchina V."/>
            <person name="Kovar C."/>
            <person name="Mata R."/>
            <person name="Mathew T."/>
            <person name="Ngo R."/>
            <person name="Nguyen L."/>
            <person name="Nguyen N."/>
            <person name="Okwuonu G."/>
            <person name="Ongeri F."/>
            <person name="Pham C."/>
            <person name="Simmons D."/>
            <person name="Wilczek-Boney K."/>
            <person name="Hale W."/>
            <person name="Jakkamsetti A."/>
            <person name="Pham P."/>
            <person name="Ruth R."/>
            <person name="San Lucas F."/>
            <person name="Warren J."/>
            <person name="Zhang J."/>
            <person name="Zhao Z."/>
            <person name="Zhou C."/>
            <person name="Zhu D."/>
            <person name="Lee S."/>
            <person name="Bess C."/>
            <person name="Blankenburg K."/>
            <person name="Forbes L."/>
            <person name="Fu Q."/>
            <person name="Gubbala S."/>
            <person name="Hirani K."/>
            <person name="Jayaseelan J.C."/>
            <person name="Lara F."/>
            <person name="Munidasa M."/>
            <person name="Palculict T."/>
            <person name="Patil S."/>
            <person name="Pu L.-L."/>
            <person name="Saada N."/>
            <person name="Tang L."/>
            <person name="Weissenberger G."/>
            <person name="Zhu Y."/>
            <person name="Hemphill L."/>
            <person name="Shang Y."/>
            <person name="Youmans B."/>
            <person name="Ayvaz T."/>
            <person name="Ross M."/>
            <person name="Santibanez J."/>
            <person name="Aqrawi P."/>
            <person name="Gross S."/>
            <person name="Joshi V."/>
            <person name="Fowler G."/>
            <person name="Nazareth L."/>
            <person name="Reid J."/>
            <person name="Worley K."/>
            <person name="Petrosino J."/>
            <person name="Highlander S."/>
            <person name="Gibbs R."/>
        </authorList>
    </citation>
    <scope>NUCLEOTIDE SEQUENCE [LARGE SCALE GENOMIC DNA]</scope>
    <source>
        <strain evidence="3 4">ATCC 33035</strain>
    </source>
</reference>
<evidence type="ECO:0008006" key="5">
    <source>
        <dbReference type="Google" id="ProtNLM"/>
    </source>
</evidence>
<dbReference type="GO" id="GO:0006011">
    <property type="term" value="P:UDP-alpha-D-glucose metabolic process"/>
    <property type="evidence" value="ECO:0007669"/>
    <property type="project" value="InterPro"/>
</dbReference>
<dbReference type="PANTHER" id="PTHR43197">
    <property type="entry name" value="UTP--GLUCOSE-1-PHOSPHATE URIDYLYLTRANSFERASE"/>
    <property type="match status" value="1"/>
</dbReference>
<comment type="caution">
    <text evidence="3">The sequence shown here is derived from an EMBL/GenBank/DDBJ whole genome shotgun (WGS) entry which is preliminary data.</text>
</comment>